<dbReference type="Pfam" id="PF05016">
    <property type="entry name" value="ParE_toxin"/>
    <property type="match status" value="1"/>
</dbReference>
<keyword evidence="1" id="KW-1277">Toxin-antitoxin system</keyword>
<keyword evidence="3" id="KW-1185">Reference proteome</keyword>
<evidence type="ECO:0000313" key="3">
    <source>
        <dbReference type="Proteomes" id="UP000326678"/>
    </source>
</evidence>
<gene>
    <name evidence="2" type="ORF">GXM_00800</name>
</gene>
<sequence>MAYDFHPDAKKELDDAVAYYDNISREMGDAFLAEVELAISRIEQFSEAWTQLSKNTRRCRVASFPYGIIYAIREQQILIVAVMHLQHQPNYWTNRI</sequence>
<name>A0A5P8VSK9_9NOSO</name>
<dbReference type="Proteomes" id="UP000326678">
    <property type="component" value="Chromosome Gxm1"/>
</dbReference>
<dbReference type="Gene3D" id="3.30.2310.20">
    <property type="entry name" value="RelE-like"/>
    <property type="match status" value="1"/>
</dbReference>
<proteinExistence type="predicted"/>
<dbReference type="KEGG" id="nsh:GXM_00800"/>
<evidence type="ECO:0000313" key="2">
    <source>
        <dbReference type="EMBL" id="QFS43327.1"/>
    </source>
</evidence>
<dbReference type="EMBL" id="CP045226">
    <property type="protein sequence ID" value="QFS43327.1"/>
    <property type="molecule type" value="Genomic_DNA"/>
</dbReference>
<reference evidence="2 3" key="1">
    <citation type="submission" date="2019-10" db="EMBL/GenBank/DDBJ databases">
        <title>Genomic and transcriptomic insights into the perfect genentic adaptation of a filamentous nitrogen-fixing cyanobacterium to rice fields.</title>
        <authorList>
            <person name="Chen Z."/>
        </authorList>
    </citation>
    <scope>NUCLEOTIDE SEQUENCE [LARGE SCALE GENOMIC DNA]</scope>
    <source>
        <strain evidence="2">CCNUC1</strain>
    </source>
</reference>
<evidence type="ECO:0000256" key="1">
    <source>
        <dbReference type="ARBA" id="ARBA00022649"/>
    </source>
</evidence>
<dbReference type="AlphaFoldDB" id="A0A5P8VSK9"/>
<dbReference type="InterPro" id="IPR035093">
    <property type="entry name" value="RelE/ParE_toxin_dom_sf"/>
</dbReference>
<organism evidence="2 3">
    <name type="scientific">Nostoc sphaeroides CCNUC1</name>
    <dbReference type="NCBI Taxonomy" id="2653204"/>
    <lineage>
        <taxon>Bacteria</taxon>
        <taxon>Bacillati</taxon>
        <taxon>Cyanobacteriota</taxon>
        <taxon>Cyanophyceae</taxon>
        <taxon>Nostocales</taxon>
        <taxon>Nostocaceae</taxon>
        <taxon>Nostoc</taxon>
    </lineage>
</organism>
<dbReference type="InterPro" id="IPR007712">
    <property type="entry name" value="RelE/ParE_toxin"/>
</dbReference>
<protein>
    <submittedName>
        <fullName evidence="2">Type II toxin-antitoxin system RelE/ParE family toxin</fullName>
    </submittedName>
</protein>
<dbReference type="RefSeq" id="WP_118163865.1">
    <property type="nucleotide sequence ID" value="NZ_CP045226.1"/>
</dbReference>
<accession>A0A5P8VSK9</accession>